<dbReference type="EMBL" id="SDIL01000104">
    <property type="protein sequence ID" value="RXK36216.1"/>
    <property type="molecule type" value="Genomic_DNA"/>
</dbReference>
<feature type="region of interest" description="Disordered" evidence="2">
    <location>
        <begin position="1"/>
        <end position="44"/>
    </location>
</feature>
<feature type="compositionally biased region" description="Basic and acidic residues" evidence="2">
    <location>
        <begin position="981"/>
        <end position="991"/>
    </location>
</feature>
<comment type="caution">
    <text evidence="3">The sequence shown here is derived from an EMBL/GenBank/DDBJ whole genome shotgun (WGS) entry which is preliminary data.</text>
</comment>
<feature type="coiled-coil region" evidence="1">
    <location>
        <begin position="105"/>
        <end position="167"/>
    </location>
</feature>
<name>A0A4Q1BDS8_TREME</name>
<evidence type="ECO:0000256" key="1">
    <source>
        <dbReference type="SAM" id="Coils"/>
    </source>
</evidence>
<gene>
    <name evidence="3" type="ORF">M231_06486</name>
</gene>
<evidence type="ECO:0000256" key="2">
    <source>
        <dbReference type="SAM" id="MobiDB-lite"/>
    </source>
</evidence>
<accession>A0A4Q1BDS8</accession>
<evidence type="ECO:0000313" key="3">
    <source>
        <dbReference type="EMBL" id="RXK36216.1"/>
    </source>
</evidence>
<keyword evidence="1" id="KW-0175">Coiled coil</keyword>
<evidence type="ECO:0000313" key="4">
    <source>
        <dbReference type="Proteomes" id="UP000289152"/>
    </source>
</evidence>
<feature type="region of interest" description="Disordered" evidence="2">
    <location>
        <begin position="1009"/>
        <end position="1036"/>
    </location>
</feature>
<feature type="region of interest" description="Disordered" evidence="2">
    <location>
        <begin position="465"/>
        <end position="485"/>
    </location>
</feature>
<dbReference type="VEuPathDB" id="FungiDB:TREMEDRAFT_68429"/>
<dbReference type="AlphaFoldDB" id="A0A4Q1BDS8"/>
<dbReference type="InParanoid" id="A0A4Q1BDS8"/>
<feature type="region of interest" description="Disordered" evidence="2">
    <location>
        <begin position="937"/>
        <end position="967"/>
    </location>
</feature>
<protein>
    <submittedName>
        <fullName evidence="3">Uncharacterized protein</fullName>
    </submittedName>
</protein>
<keyword evidence="4" id="KW-1185">Reference proteome</keyword>
<dbReference type="OrthoDB" id="4088568at2759"/>
<organism evidence="3 4">
    <name type="scientific">Tremella mesenterica</name>
    <name type="common">Jelly fungus</name>
    <dbReference type="NCBI Taxonomy" id="5217"/>
    <lineage>
        <taxon>Eukaryota</taxon>
        <taxon>Fungi</taxon>
        <taxon>Dikarya</taxon>
        <taxon>Basidiomycota</taxon>
        <taxon>Agaricomycotina</taxon>
        <taxon>Tremellomycetes</taxon>
        <taxon>Tremellales</taxon>
        <taxon>Tremellaceae</taxon>
        <taxon>Tremella</taxon>
    </lineage>
</organism>
<reference evidence="3 4" key="1">
    <citation type="submission" date="2016-06" db="EMBL/GenBank/DDBJ databases">
        <title>Evolution of pathogenesis and genome organization in the Tremellales.</title>
        <authorList>
            <person name="Cuomo C."/>
            <person name="Litvintseva A."/>
            <person name="Heitman J."/>
            <person name="Chen Y."/>
            <person name="Sun S."/>
            <person name="Springer D."/>
            <person name="Dromer F."/>
            <person name="Young S."/>
            <person name="Zeng Q."/>
            <person name="Chapman S."/>
            <person name="Gujja S."/>
            <person name="Saif S."/>
            <person name="Birren B."/>
        </authorList>
    </citation>
    <scope>NUCLEOTIDE SEQUENCE [LARGE SCALE GENOMIC DNA]</scope>
    <source>
        <strain evidence="3 4">ATCC 28783</strain>
    </source>
</reference>
<sequence length="1198" mass="129530">MDDPPLSASTLSLSDPNSLIQSQSHSRGITSPPEPSSPTSPTASTFLRTAQTLEGLAAQLGELDEGREEGEEKCCCGLNECKAAQERERIEERLKMSGEIGHALLQRYEALERKAQRDVERLERQVEAKRIALLESVRRVKSLDRANQTQLQKYSDLLRKMEGLEKRYTQSLHTQALTQQSLTHVRKELTALRDRNNRQSMALASGHGWEERLAEAEKRYEDARDATEVEEQKVRDEVKKRKRAEARIAELEGQLEVASREIDEVKEARANDAQDLLANAKERLAVLHAELSETFHASDPTETPEYQKTLEDLVATNALLKHDLAEVSAMLSSSREESIVLKTEIDDLRSVVGVARRTSPDHLQNRDGDSIISGRLDLATELARKGHGRTESSPSFATFSDRLGWARMSIGPGSGSQALNGWENRRNSMAHSSYSVSTDLASPGLGYGSVGEYAGSVTGGDGISGVTSPQSGRSSPKQMFRSSPSGGIGYVLNGVPVKTSRSVKRMSIGRPGVKNYTTTGVDPIAEHSSTDVDGSTTLVETDPPYSPSASEYFRQAEIGRKRRSLLLQIHRSASPGTYRSSVDFSIPPSEPSIDHEPNSSLIDPHMTDLPSPTLELEISGLPNENRVHRRTLLLLTRSRGVQTDISNMGIRAVSGSGLDASTASPLTVEQRSETSSLHDGKNTLASLIEWLAKLLVRLHAADIPSLNKRLKAQRLPGDVGHLSQSTLKTLSGEVSNLRHHFRGLLDVSTASRKEMILLFKLLKDVFTDLIELQSVLNDVTIDPSLAKRLHRKALQDEEEATAKAAGGGLGWIAAPITKLFTNPTPETTSVQSTKTDGGITAPMAVRAAPKQIASISATTTHVSVEAGAAIARPITTRPPLPTISSKVVDVLPPSPSPQDLVSDDPTSLAPNPALLHVRTLRSSPSRANRSDLLGIFAGAQPRPSTPTSGSWQVLAHPSIPSSSTSGRAGLRIASSQYFGDRSNKHPRDSPTQRKRLSAMVDAVIDPTADQLDESGTDPLEDHPPSPLLQRTLRPRGLSDSSIRSTFVSQAAIQVDLTAPAPRMGRSVEKRGMLETFSRFWMTRPTTPPPPSTTTSAPQREEIGGIPPIPTVSLNPPTPARPIPVLKRPKEITSKPMALSPTLAASPGAAVGGGFLGMLASSFVGTGTESGNGMEEGENMGATLRRPVVGPRGLQRERV</sequence>
<proteinExistence type="predicted"/>
<feature type="coiled-coil region" evidence="1">
    <location>
        <begin position="206"/>
        <end position="290"/>
    </location>
</feature>
<feature type="region of interest" description="Disordered" evidence="2">
    <location>
        <begin position="975"/>
        <end position="994"/>
    </location>
</feature>
<feature type="region of interest" description="Disordered" evidence="2">
    <location>
        <begin position="518"/>
        <end position="549"/>
    </location>
</feature>
<dbReference type="STRING" id="5217.A0A4Q1BDS8"/>
<feature type="compositionally biased region" description="Polar residues" evidence="2">
    <location>
        <begin position="7"/>
        <end position="29"/>
    </location>
</feature>
<dbReference type="Proteomes" id="UP000289152">
    <property type="component" value="Unassembled WGS sequence"/>
</dbReference>